<protein>
    <submittedName>
        <fullName evidence="1">Arsenate reductase</fullName>
    </submittedName>
</protein>
<dbReference type="EMBL" id="QKYV01000005">
    <property type="protein sequence ID" value="PZW39604.1"/>
    <property type="molecule type" value="Genomic_DNA"/>
</dbReference>
<name>A0A2W7HYN8_9FLAO</name>
<dbReference type="PANTHER" id="PTHR43428">
    <property type="entry name" value="ARSENATE REDUCTASE"/>
    <property type="match status" value="1"/>
</dbReference>
<keyword evidence="2" id="KW-1185">Reference proteome</keyword>
<reference evidence="1 2" key="1">
    <citation type="submission" date="2018-06" db="EMBL/GenBank/DDBJ databases">
        <title>Genomic Encyclopedia of Archaeal and Bacterial Type Strains, Phase II (KMG-II): from individual species to whole genera.</title>
        <authorList>
            <person name="Goeker M."/>
        </authorList>
    </citation>
    <scope>NUCLEOTIDE SEQUENCE [LARGE SCALE GENOMIC DNA]</scope>
    <source>
        <strain evidence="1 2">DSM 15361</strain>
    </source>
</reference>
<evidence type="ECO:0000313" key="2">
    <source>
        <dbReference type="Proteomes" id="UP000249542"/>
    </source>
</evidence>
<accession>A0A2W7HYN8</accession>
<gene>
    <name evidence="1" type="ORF">LX95_01964</name>
</gene>
<proteinExistence type="predicted"/>
<dbReference type="Gene3D" id="3.40.50.2300">
    <property type="match status" value="1"/>
</dbReference>
<dbReference type="AlphaFoldDB" id="A0A2W7HYN8"/>
<dbReference type="InterPro" id="IPR036196">
    <property type="entry name" value="Ptyr_pPase_sf"/>
</dbReference>
<dbReference type="RefSeq" id="WP_111541257.1">
    <property type="nucleotide sequence ID" value="NZ_QKYV01000005.1"/>
</dbReference>
<organism evidence="1 2">
    <name type="scientific">Mesonia algae</name>
    <dbReference type="NCBI Taxonomy" id="213248"/>
    <lineage>
        <taxon>Bacteria</taxon>
        <taxon>Pseudomonadati</taxon>
        <taxon>Bacteroidota</taxon>
        <taxon>Flavobacteriia</taxon>
        <taxon>Flavobacteriales</taxon>
        <taxon>Flavobacteriaceae</taxon>
        <taxon>Mesonia</taxon>
    </lineage>
</organism>
<dbReference type="SUPFAM" id="SSF52788">
    <property type="entry name" value="Phosphotyrosine protein phosphatases I"/>
    <property type="match status" value="1"/>
</dbReference>
<comment type="caution">
    <text evidence="1">The sequence shown here is derived from an EMBL/GenBank/DDBJ whole genome shotgun (WGS) entry which is preliminary data.</text>
</comment>
<dbReference type="Proteomes" id="UP000249542">
    <property type="component" value="Unassembled WGS sequence"/>
</dbReference>
<dbReference type="PANTHER" id="PTHR43428:SF1">
    <property type="entry name" value="ARSENATE REDUCTASE"/>
    <property type="match status" value="1"/>
</dbReference>
<evidence type="ECO:0000313" key="1">
    <source>
        <dbReference type="EMBL" id="PZW39604.1"/>
    </source>
</evidence>
<sequence length="209" mass="23640">MKNLLYSNLVDYIDQLSIENLSQERKEILDTLAEFIQGKIDNNEVCNFNFICTHNSRRSHLGQVWAQSMASYFNVFPFYAYSGGTVATAMHNNIGLALKEVGFSIENLAEMENSVYAISLGDNLPKVIGFSKMYDHSFNPKTQFGAIMTCSQADEGCPFIAGAEKRVALTYDDPKEFDGMPNSLEKYKEKSEQIATEMKYVFSQIKIKK</sequence>